<feature type="domain" description="Activator of Hsp90 ATPase homologue 1/2-like C-terminal" evidence="2">
    <location>
        <begin position="21"/>
        <end position="131"/>
    </location>
</feature>
<dbReference type="InterPro" id="IPR013538">
    <property type="entry name" value="ASHA1/2-like_C"/>
</dbReference>
<dbReference type="RefSeq" id="WP_223102824.1">
    <property type="nucleotide sequence ID" value="NZ_CP061913.1"/>
</dbReference>
<dbReference type="SUPFAM" id="SSF55961">
    <property type="entry name" value="Bet v1-like"/>
    <property type="match status" value="1"/>
</dbReference>
<proteinExistence type="inferred from homology"/>
<dbReference type="InterPro" id="IPR023393">
    <property type="entry name" value="START-like_dom_sf"/>
</dbReference>
<evidence type="ECO:0000256" key="1">
    <source>
        <dbReference type="ARBA" id="ARBA00006817"/>
    </source>
</evidence>
<dbReference type="Pfam" id="PF08327">
    <property type="entry name" value="AHSA1"/>
    <property type="match status" value="1"/>
</dbReference>
<evidence type="ECO:0000259" key="2">
    <source>
        <dbReference type="Pfam" id="PF08327"/>
    </source>
</evidence>
<gene>
    <name evidence="3" type="ORF">ACFFTR_32785</name>
</gene>
<organism evidence="3 4">
    <name type="scientific">Dactylosporangium vinaceum</name>
    <dbReference type="NCBI Taxonomy" id="53362"/>
    <lineage>
        <taxon>Bacteria</taxon>
        <taxon>Bacillati</taxon>
        <taxon>Actinomycetota</taxon>
        <taxon>Actinomycetes</taxon>
        <taxon>Micromonosporales</taxon>
        <taxon>Micromonosporaceae</taxon>
        <taxon>Dactylosporangium</taxon>
    </lineage>
</organism>
<accession>A0ABV5MGB7</accession>
<dbReference type="EMBL" id="JBHMCA010000054">
    <property type="protein sequence ID" value="MFB9447895.1"/>
    <property type="molecule type" value="Genomic_DNA"/>
</dbReference>
<evidence type="ECO:0000313" key="3">
    <source>
        <dbReference type="EMBL" id="MFB9447895.1"/>
    </source>
</evidence>
<evidence type="ECO:0000313" key="4">
    <source>
        <dbReference type="Proteomes" id="UP001589608"/>
    </source>
</evidence>
<comment type="similarity">
    <text evidence="1">Belongs to the AHA1 family.</text>
</comment>
<name>A0ABV5MGB7_9ACTN</name>
<protein>
    <submittedName>
        <fullName evidence="3">SRPBCC domain-containing protein</fullName>
    </submittedName>
</protein>
<keyword evidence="4" id="KW-1185">Reference proteome</keyword>
<sequence length="251" mass="26615">MTVPEFVDGASPVIRVVRTYDHPIERVWRAVTAPEHLAAWFPTGAEMDLVPGGKIRFGDLGDGGSMGEVLLVEPPTRLDFRWGDQRFEFHLAAVGGTATTFTLVHHFDDRAGAASFATGWELCLRALAAALAGAPPPPADRGAARHEELVRAFGLDRPRVTRDGDGWHVRFERQLTCSADAAREILGPAADGERLAFAPGTGHGARLVLEFERTEETAVAAAVALWTARIEGVSAAASDIDGGAGDEGGVG</sequence>
<reference evidence="3 4" key="1">
    <citation type="submission" date="2024-09" db="EMBL/GenBank/DDBJ databases">
        <authorList>
            <person name="Sun Q."/>
            <person name="Mori K."/>
        </authorList>
    </citation>
    <scope>NUCLEOTIDE SEQUENCE [LARGE SCALE GENOMIC DNA]</scope>
    <source>
        <strain evidence="3 4">JCM 3307</strain>
    </source>
</reference>
<dbReference type="Gene3D" id="3.30.530.20">
    <property type="match status" value="1"/>
</dbReference>
<dbReference type="Proteomes" id="UP001589608">
    <property type="component" value="Unassembled WGS sequence"/>
</dbReference>
<comment type="caution">
    <text evidence="3">The sequence shown here is derived from an EMBL/GenBank/DDBJ whole genome shotgun (WGS) entry which is preliminary data.</text>
</comment>